<name>A0A1H3XCX4_XYLRU</name>
<evidence type="ECO:0000256" key="2">
    <source>
        <dbReference type="ARBA" id="ARBA00022729"/>
    </source>
</evidence>
<gene>
    <name evidence="5" type="ORF">SAMN05216462_0135</name>
</gene>
<keyword evidence="2 3" id="KW-0732">Signal</keyword>
<dbReference type="InterPro" id="IPR038352">
    <property type="entry name" value="Imelysin_sf"/>
</dbReference>
<feature type="chain" id="PRO_5010227319" evidence="3">
    <location>
        <begin position="22"/>
        <end position="444"/>
    </location>
</feature>
<evidence type="ECO:0000256" key="1">
    <source>
        <dbReference type="ARBA" id="ARBA00004196"/>
    </source>
</evidence>
<dbReference type="Proteomes" id="UP000182257">
    <property type="component" value="Unassembled WGS sequence"/>
</dbReference>
<dbReference type="GO" id="GO:0030313">
    <property type="term" value="C:cell envelope"/>
    <property type="evidence" value="ECO:0007669"/>
    <property type="project" value="UniProtKB-SubCell"/>
</dbReference>
<dbReference type="EMBL" id="FNRF01000001">
    <property type="protein sequence ID" value="SDZ96388.1"/>
    <property type="molecule type" value="Genomic_DNA"/>
</dbReference>
<dbReference type="PROSITE" id="PS51257">
    <property type="entry name" value="PROKAR_LIPOPROTEIN"/>
    <property type="match status" value="1"/>
</dbReference>
<dbReference type="AlphaFoldDB" id="A0A1H3XCX4"/>
<dbReference type="Pfam" id="PF09375">
    <property type="entry name" value="Peptidase_M75"/>
    <property type="match status" value="1"/>
</dbReference>
<dbReference type="RefSeq" id="WP_081352792.1">
    <property type="nucleotide sequence ID" value="NZ_FNRF01000001.1"/>
</dbReference>
<proteinExistence type="predicted"/>
<feature type="signal peptide" evidence="3">
    <location>
        <begin position="1"/>
        <end position="21"/>
    </location>
</feature>
<sequence>MKKITYAMSVLMMGLAFTACSESNNNNEENGNEFNVINTTPLVDEDSYPQNTTAANYNSKAFGQDAIDNCLSLISELENANTTIATAKLSEAQEAYLRKVLETLVGNVIVPTYTQLADDVEDLEKTLNGLTVNSITQTQIDKACADFKQARQNWERSEAFLMGAASDFDIDPTIDSWPLNRSLLLNYFNNGMNDEMLEDATILGFHALEFILFRNGQNRKVAELQGNDTYTNFEKITGAQELAYAQTICTLLKQRCFQLQVAWEGETAANAARVAVVKAAGLDMTTAAGLSYGENLKQAGVSGSKSTFPTLKDAIAQVLINDEGSCLAICNEVGTAKIANPFSAGDIAYVESPYSYNSITDFRDNIRSIRNVWLGSTDKKANEYSFHTFFASVKSDKVNTAVESNYVGAIEGISNMPTPFVKYCSVVWGKNFDDPDNWDSTSGE</sequence>
<evidence type="ECO:0000313" key="5">
    <source>
        <dbReference type="EMBL" id="SDZ96388.1"/>
    </source>
</evidence>
<dbReference type="Gene3D" id="1.20.1420.20">
    <property type="entry name" value="M75 peptidase, HXXE motif"/>
    <property type="match status" value="1"/>
</dbReference>
<dbReference type="OrthoDB" id="9764688at2"/>
<evidence type="ECO:0000313" key="6">
    <source>
        <dbReference type="Proteomes" id="UP000182257"/>
    </source>
</evidence>
<organism evidence="5 6">
    <name type="scientific">Xylanibacter ruminicola</name>
    <name type="common">Prevotella ruminicola</name>
    <dbReference type="NCBI Taxonomy" id="839"/>
    <lineage>
        <taxon>Bacteria</taxon>
        <taxon>Pseudomonadati</taxon>
        <taxon>Bacteroidota</taxon>
        <taxon>Bacteroidia</taxon>
        <taxon>Bacteroidales</taxon>
        <taxon>Prevotellaceae</taxon>
        <taxon>Xylanibacter</taxon>
    </lineage>
</organism>
<dbReference type="InterPro" id="IPR034982">
    <property type="entry name" value="Imelysin-like_IrpA"/>
</dbReference>
<protein>
    <submittedName>
        <fullName evidence="5">Imelysin</fullName>
    </submittedName>
</protein>
<feature type="domain" description="Imelysin-like" evidence="4">
    <location>
        <begin position="109"/>
        <end position="420"/>
    </location>
</feature>
<comment type="subcellular location">
    <subcellularLocation>
        <location evidence="1">Cell envelope</location>
    </subcellularLocation>
</comment>
<evidence type="ECO:0000256" key="3">
    <source>
        <dbReference type="SAM" id="SignalP"/>
    </source>
</evidence>
<accession>A0A1H3XCX4</accession>
<evidence type="ECO:0000259" key="4">
    <source>
        <dbReference type="Pfam" id="PF09375"/>
    </source>
</evidence>
<dbReference type="InterPro" id="IPR018976">
    <property type="entry name" value="Imelysin-like"/>
</dbReference>
<reference evidence="5 6" key="1">
    <citation type="submission" date="2016-10" db="EMBL/GenBank/DDBJ databases">
        <authorList>
            <person name="de Groot N.N."/>
        </authorList>
    </citation>
    <scope>NUCLEOTIDE SEQUENCE [LARGE SCALE GENOMIC DNA]</scope>
    <source>
        <strain evidence="5 6">D31d</strain>
    </source>
</reference>
<dbReference type="CDD" id="cd14658">
    <property type="entry name" value="Imelysin-like_IrpA"/>
    <property type="match status" value="1"/>
</dbReference>